<sequence>MEKCFNSYPVVQGFTTLNLYTQQEFKRVGANIISQVSSLKSENKKEKFREKCKSLADYLINSKDPYGYYQEYIWKGALRTWYSKYFTGITQHGGCFMIFNNEEKNLLELIYDADDFCSKKKQYMEILSIYKKNNSSIYDCNSDQNCLSTCEEYKTWFEYSKKQLQDKRSFIEKSCKNKKALLEFPRTKCNILKSETFNQTPVCIVNPPAVSEDSESKSKSMDSEEDESKGQVLSESDNRKNKEDSSTNSDKDEDKISPKIEVLNKETETSQISLTENETSQHHLQSESISTQSQDSIKRHDTDIMSLPPIESNSVSLTPFPTHSIIQNGPFRGSIFDDDEIIKKIEIHEEHKIKNVNTTNIKKKSSKTIIEVHMQVLNEYKKDEWESTKVQLLEICIEEIMKEHYRIYNNITNNEHIENISSSNENEKNKILWNKWSKAHRSLSENLKKAYWFINLKNEWKKEKSSLKKTEEFNKNHKKEIQKLPFIEREKELWKRWISKKIIIIEQYIEQDLSEEITEELQIMSCEYENEGTHEYKTLINTREVENKEGYKELYKYIKKKLLTKFCILVLMLILDECQTEEHMEYNESYLDNSINEWKKEEITKNITDMSADASENKENSGDKVNTKNMENISYIWKDNFRKELKYWTTEDDTYVNSMNSDNYASKYY</sequence>
<gene>
    <name evidence="1" type="ORF">MKS88_001767</name>
</gene>
<dbReference type="Proteomes" id="UP001056978">
    <property type="component" value="Chromosome 7"/>
</dbReference>
<proteinExistence type="predicted"/>
<dbReference type="EMBL" id="CM043775">
    <property type="protein sequence ID" value="KAI4839223.1"/>
    <property type="molecule type" value="Genomic_DNA"/>
</dbReference>
<reference evidence="1" key="1">
    <citation type="submission" date="2022-06" db="EMBL/GenBank/DDBJ databases">
        <title>The First Complete Genome of the Simian Malaria Parasite Plasmodium brasilianum.</title>
        <authorList>
            <person name="Bajic M."/>
            <person name="Ravishankar S."/>
        </authorList>
    </citation>
    <scope>NUCLEOTIDE SEQUENCE</scope>
    <source>
        <strain evidence="1">Bolivian I</strain>
    </source>
</reference>
<organism evidence="1 2">
    <name type="scientific">Plasmodium brasilianum</name>
    <dbReference type="NCBI Taxonomy" id="5824"/>
    <lineage>
        <taxon>Eukaryota</taxon>
        <taxon>Sar</taxon>
        <taxon>Alveolata</taxon>
        <taxon>Apicomplexa</taxon>
        <taxon>Aconoidasida</taxon>
        <taxon>Haemosporida</taxon>
        <taxon>Plasmodiidae</taxon>
        <taxon>Plasmodium</taxon>
        <taxon>Plasmodium (Plasmodium)</taxon>
    </lineage>
</organism>
<evidence type="ECO:0000313" key="2">
    <source>
        <dbReference type="Proteomes" id="UP001056978"/>
    </source>
</evidence>
<evidence type="ECO:0000313" key="1">
    <source>
        <dbReference type="EMBL" id="KAI4839223.1"/>
    </source>
</evidence>
<name>A0ACB9YD33_PLABR</name>
<comment type="caution">
    <text evidence="1">The sequence shown here is derived from an EMBL/GenBank/DDBJ whole genome shotgun (WGS) entry which is preliminary data.</text>
</comment>
<accession>A0ACB9YD33</accession>
<protein>
    <submittedName>
        <fullName evidence="1">Uncharacterized protein</fullName>
    </submittedName>
</protein>
<keyword evidence="2" id="KW-1185">Reference proteome</keyword>